<feature type="transmembrane region" description="Helical" evidence="4">
    <location>
        <begin position="271"/>
        <end position="295"/>
    </location>
</feature>
<dbReference type="PANTHER" id="PTHR43280:SF29">
    <property type="entry name" value="ARAC-FAMILY TRANSCRIPTIONAL REGULATOR"/>
    <property type="match status" value="1"/>
</dbReference>
<dbReference type="Gene3D" id="1.10.10.60">
    <property type="entry name" value="Homeodomain-like"/>
    <property type="match status" value="2"/>
</dbReference>
<accession>A0ABV7YXC1</accession>
<gene>
    <name evidence="6" type="ORF">ACFOOI_14135</name>
</gene>
<evidence type="ECO:0000256" key="2">
    <source>
        <dbReference type="ARBA" id="ARBA00023125"/>
    </source>
</evidence>
<dbReference type="Gene3D" id="2.60.40.10">
    <property type="entry name" value="Immunoglobulins"/>
    <property type="match status" value="1"/>
</dbReference>
<dbReference type="SUPFAM" id="SSF46689">
    <property type="entry name" value="Homeodomain-like"/>
    <property type="match status" value="1"/>
</dbReference>
<sequence length="628" mass="73636">MTKRKTLWTLILLTIFMGGHNVFAQIQIKVKIKATPLQKDQPIFIALDYNNWEPGDIKYKLNKDNDSTYKITLTNTPSVFEYKFTQGSWLFVEGTPEGESLPNRTFNLNTQNTKQIEANILGWEKIISYDIFVKSLPENTPKDAKISITGNFNNWELGDPIYDLKKSPSGTYHVKIYSDLERIEYKFTRGSWESVESRESGKARPNRVIFRETVKDNNEINVNIDGWEDLLGSLHVYSLFDFLLLFSVFQGILLIIVLPTLQSTNKDANRWLIFSILIASCGVLCYIMGNFQIFVNRYPRLVVLPDLVYFLFGPIFYFYLLKLLYHVKFLPSRWYLHFIPFLIQFFVYLPFLLQNNRTFLLDLMNQKQELMIIFGGSGILGLLWNIYYWNLFRRTLKTYNTEFQSKLSYEQNLSYLNGVLIVMFITICVWGFTLLLMFLQNVMGFENTLIIENSVDFTWLMFSCIVYFVGYFAIQQSETFKVNPRQISIFDDPMDASLSSTTKAPEEENHDDMLEEIQKLEAYIESEKPYTNPKITLSELAHQLDLSTHTLSKIINDHYQQNFFDFINHYRVKEFQLLIQSPKHANLTFLALAFEVGFNSKTSFNRAFKKITNQTPREYLESFNNPKK</sequence>
<keyword evidence="4" id="KW-1133">Transmembrane helix</keyword>
<dbReference type="EMBL" id="JBHRYQ010000001">
    <property type="protein sequence ID" value="MFC3811799.1"/>
    <property type="molecule type" value="Genomic_DNA"/>
</dbReference>
<feature type="transmembrane region" description="Helical" evidence="4">
    <location>
        <begin position="371"/>
        <end position="392"/>
    </location>
</feature>
<dbReference type="InterPro" id="IPR018060">
    <property type="entry name" value="HTH_AraC"/>
</dbReference>
<dbReference type="PROSITE" id="PS01124">
    <property type="entry name" value="HTH_ARAC_FAMILY_2"/>
    <property type="match status" value="1"/>
</dbReference>
<keyword evidence="2" id="KW-0238">DNA-binding</keyword>
<evidence type="ECO:0000259" key="5">
    <source>
        <dbReference type="PROSITE" id="PS01124"/>
    </source>
</evidence>
<dbReference type="RefSeq" id="WP_379838646.1">
    <property type="nucleotide sequence ID" value="NZ_JBHRYQ010000001.1"/>
</dbReference>
<dbReference type="Proteomes" id="UP001595616">
    <property type="component" value="Unassembled WGS sequence"/>
</dbReference>
<protein>
    <submittedName>
        <fullName evidence="6">Helix-turn-helix domain-containing protein</fullName>
    </submittedName>
</protein>
<keyword evidence="7" id="KW-1185">Reference proteome</keyword>
<keyword evidence="4" id="KW-0812">Transmembrane</keyword>
<feature type="domain" description="HTH araC/xylS-type" evidence="5">
    <location>
        <begin position="518"/>
        <end position="622"/>
    </location>
</feature>
<keyword evidence="1" id="KW-0805">Transcription regulation</keyword>
<feature type="transmembrane region" description="Helical" evidence="4">
    <location>
        <begin position="307"/>
        <end position="325"/>
    </location>
</feature>
<evidence type="ECO:0000313" key="6">
    <source>
        <dbReference type="EMBL" id="MFC3811799.1"/>
    </source>
</evidence>
<keyword evidence="3" id="KW-0804">Transcription</keyword>
<name>A0ABV7YXC1_9BACT</name>
<keyword evidence="4" id="KW-0472">Membrane</keyword>
<comment type="caution">
    <text evidence="6">The sequence shown here is derived from an EMBL/GenBank/DDBJ whole genome shotgun (WGS) entry which is preliminary data.</text>
</comment>
<feature type="transmembrane region" description="Helical" evidence="4">
    <location>
        <begin position="413"/>
        <end position="437"/>
    </location>
</feature>
<evidence type="ECO:0000256" key="1">
    <source>
        <dbReference type="ARBA" id="ARBA00023015"/>
    </source>
</evidence>
<organism evidence="6 7">
    <name type="scientific">Lacihabitans lacunae</name>
    <dbReference type="NCBI Taxonomy" id="1028214"/>
    <lineage>
        <taxon>Bacteria</taxon>
        <taxon>Pseudomonadati</taxon>
        <taxon>Bacteroidota</taxon>
        <taxon>Cytophagia</taxon>
        <taxon>Cytophagales</taxon>
        <taxon>Leadbetterellaceae</taxon>
        <taxon>Lacihabitans</taxon>
    </lineage>
</organism>
<evidence type="ECO:0000313" key="7">
    <source>
        <dbReference type="Proteomes" id="UP001595616"/>
    </source>
</evidence>
<dbReference type="Pfam" id="PF12833">
    <property type="entry name" value="HTH_18"/>
    <property type="match status" value="1"/>
</dbReference>
<dbReference type="InterPro" id="IPR009057">
    <property type="entry name" value="Homeodomain-like_sf"/>
</dbReference>
<dbReference type="SMART" id="SM00342">
    <property type="entry name" value="HTH_ARAC"/>
    <property type="match status" value="1"/>
</dbReference>
<feature type="transmembrane region" description="Helical" evidence="4">
    <location>
        <begin position="239"/>
        <end position="259"/>
    </location>
</feature>
<feature type="transmembrane region" description="Helical" evidence="4">
    <location>
        <begin position="457"/>
        <end position="474"/>
    </location>
</feature>
<evidence type="ECO:0000256" key="3">
    <source>
        <dbReference type="ARBA" id="ARBA00023163"/>
    </source>
</evidence>
<evidence type="ECO:0000256" key="4">
    <source>
        <dbReference type="SAM" id="Phobius"/>
    </source>
</evidence>
<proteinExistence type="predicted"/>
<reference evidence="7" key="1">
    <citation type="journal article" date="2019" name="Int. J. Syst. Evol. Microbiol.">
        <title>The Global Catalogue of Microorganisms (GCM) 10K type strain sequencing project: providing services to taxonomists for standard genome sequencing and annotation.</title>
        <authorList>
            <consortium name="The Broad Institute Genomics Platform"/>
            <consortium name="The Broad Institute Genome Sequencing Center for Infectious Disease"/>
            <person name="Wu L."/>
            <person name="Ma J."/>
        </authorList>
    </citation>
    <scope>NUCLEOTIDE SEQUENCE [LARGE SCALE GENOMIC DNA]</scope>
    <source>
        <strain evidence="7">CECT 7956</strain>
    </source>
</reference>
<dbReference type="InterPro" id="IPR013783">
    <property type="entry name" value="Ig-like_fold"/>
</dbReference>
<feature type="transmembrane region" description="Helical" evidence="4">
    <location>
        <begin position="334"/>
        <end position="351"/>
    </location>
</feature>
<dbReference type="PANTHER" id="PTHR43280">
    <property type="entry name" value="ARAC-FAMILY TRANSCRIPTIONAL REGULATOR"/>
    <property type="match status" value="1"/>
</dbReference>